<organism evidence="9 10">
    <name type="scientific">Blepharisma stoltei</name>
    <dbReference type="NCBI Taxonomy" id="1481888"/>
    <lineage>
        <taxon>Eukaryota</taxon>
        <taxon>Sar</taxon>
        <taxon>Alveolata</taxon>
        <taxon>Ciliophora</taxon>
        <taxon>Postciliodesmatophora</taxon>
        <taxon>Heterotrichea</taxon>
        <taxon>Heterotrichida</taxon>
        <taxon>Blepharismidae</taxon>
        <taxon>Blepharisma</taxon>
    </lineage>
</organism>
<evidence type="ECO:0000256" key="8">
    <source>
        <dbReference type="SAM" id="MobiDB-lite"/>
    </source>
</evidence>
<evidence type="ECO:0000256" key="1">
    <source>
        <dbReference type="ARBA" id="ARBA00018517"/>
    </source>
</evidence>
<dbReference type="SUPFAM" id="SSF53335">
    <property type="entry name" value="S-adenosyl-L-methionine-dependent methyltransferases"/>
    <property type="match status" value="1"/>
</dbReference>
<sequence>MRRIRTQSYTKHPSKKARKNSGSQTYEEILLNINLDLAADFSTSDVKHAQSEQQTIKDLPCFIKLKQGTQLIGTGKNTTIVIMDKIFVLPDSPKPYPNKKSKPDEVPMKYWSQRYSIFSKFDEGIKLDEESWYSATHEPIAKHIAKTCEDAEIIMDGFSGAGGNVVHFAKTNKVIAIELDPKKIELLRNNAEVYGVSDMIQYTQGDFLEVAENFGYVDVIFMSPPWGGPEYLTNPSYDLFKSVTPDIKEIMKICEKITKNVILYLPRNSDPDQMIELLDYAPSLQRQIEIQLYYYGSKVKTIGLFIGDMVHPDYFEVATLLLHRNGSECSFMEAMSLSYDMETEGFNEIINRMF</sequence>
<evidence type="ECO:0000256" key="7">
    <source>
        <dbReference type="ARBA" id="ARBA00049790"/>
    </source>
</evidence>
<comment type="catalytic activity">
    <reaction evidence="5">
        <text>a 5'-end (N(2),N(7)-dimethyl 5'-triphosphoguanosine)-ribonucleoside in snRNA + S-adenosyl-L-methionine = a 5'-end (N(2),N(2),N(7)-trimethyl 5'-triphosphoguanosine)-ribonucleoside in snRNA + S-adenosyl-L-homocysteine + H(+)</text>
        <dbReference type="Rhea" id="RHEA:78479"/>
        <dbReference type="Rhea" id="RHEA-COMP:19087"/>
        <dbReference type="Rhea" id="RHEA-COMP:19089"/>
        <dbReference type="ChEBI" id="CHEBI:15378"/>
        <dbReference type="ChEBI" id="CHEBI:57856"/>
        <dbReference type="ChEBI" id="CHEBI:59789"/>
        <dbReference type="ChEBI" id="CHEBI:167623"/>
        <dbReference type="ChEBI" id="CHEBI:172880"/>
    </reaction>
    <physiologicalReaction direction="left-to-right" evidence="5">
        <dbReference type="Rhea" id="RHEA:78480"/>
    </physiologicalReaction>
</comment>
<accession>A0AAU9IQX1</accession>
<evidence type="ECO:0000256" key="3">
    <source>
        <dbReference type="ARBA" id="ARBA00047418"/>
    </source>
</evidence>
<comment type="catalytic activity">
    <reaction evidence="3">
        <text>a 5'-end (N(2),N(7)-dimethyl 5'-triphosphoguanosine)-ribonucleoside in snoRNA + S-adenosyl-L-methionine = a 5'-end (N(2),N(2),N(7)-trimethyl 5'-triphosphoguanosine)-ribonucleoside in snoRNA + S-adenosyl-L-homocysteine + H(+)</text>
        <dbReference type="Rhea" id="RHEA:78507"/>
        <dbReference type="Rhea" id="RHEA-COMP:19088"/>
        <dbReference type="Rhea" id="RHEA-COMP:19090"/>
        <dbReference type="ChEBI" id="CHEBI:15378"/>
        <dbReference type="ChEBI" id="CHEBI:57856"/>
        <dbReference type="ChEBI" id="CHEBI:59789"/>
        <dbReference type="ChEBI" id="CHEBI:167623"/>
        <dbReference type="ChEBI" id="CHEBI:172880"/>
    </reaction>
    <physiologicalReaction direction="left-to-right" evidence="3">
        <dbReference type="Rhea" id="RHEA:78508"/>
    </physiologicalReaction>
</comment>
<evidence type="ECO:0000256" key="6">
    <source>
        <dbReference type="ARBA" id="ARBA00049075"/>
    </source>
</evidence>
<evidence type="ECO:0000313" key="10">
    <source>
        <dbReference type="Proteomes" id="UP001162131"/>
    </source>
</evidence>
<dbReference type="PANTHER" id="PTHR14741:SF32">
    <property type="entry name" value="TRIMETHYLGUANOSINE SYNTHASE"/>
    <property type="match status" value="1"/>
</dbReference>
<dbReference type="AlphaFoldDB" id="A0AAU9IQX1"/>
<dbReference type="GO" id="GO:0005634">
    <property type="term" value="C:nucleus"/>
    <property type="evidence" value="ECO:0007669"/>
    <property type="project" value="TreeGrafter"/>
</dbReference>
<comment type="caution">
    <text evidence="9">The sequence shown here is derived from an EMBL/GenBank/DDBJ whole genome shotgun (WGS) entry which is preliminary data.</text>
</comment>
<dbReference type="Pfam" id="PF09445">
    <property type="entry name" value="Methyltransf_15"/>
    <property type="match status" value="1"/>
</dbReference>
<feature type="compositionally biased region" description="Polar residues" evidence="8">
    <location>
        <begin position="1"/>
        <end position="11"/>
    </location>
</feature>
<dbReference type="Proteomes" id="UP001162131">
    <property type="component" value="Unassembled WGS sequence"/>
</dbReference>
<dbReference type="InterPro" id="IPR029063">
    <property type="entry name" value="SAM-dependent_MTases_sf"/>
</dbReference>
<protein>
    <recommendedName>
        <fullName evidence="1">Trimethylguanosine synthase</fullName>
    </recommendedName>
    <alternativeName>
        <fullName evidence="7">Cap-specific guanine-N(2) methyltransferase</fullName>
    </alternativeName>
</protein>
<proteinExistence type="inferred from homology"/>
<dbReference type="Gene3D" id="3.40.50.150">
    <property type="entry name" value="Vaccinia Virus protein VP39"/>
    <property type="match status" value="1"/>
</dbReference>
<evidence type="ECO:0000256" key="4">
    <source>
        <dbReference type="ARBA" id="ARBA00048740"/>
    </source>
</evidence>
<comment type="catalytic activity">
    <reaction evidence="4">
        <text>a 5'-end (N(7)-methyl 5'-triphosphoguanosine)-ribonucleoside in snoRNA + S-adenosyl-L-methionine = a 5'-end (N(2),N(7)-dimethyl 5'-triphosphoguanosine)-ribonucleoside in snoRNA + S-adenosyl-L-homocysteine + H(+)</text>
        <dbReference type="Rhea" id="RHEA:78475"/>
        <dbReference type="Rhea" id="RHEA-COMP:19086"/>
        <dbReference type="Rhea" id="RHEA-COMP:19088"/>
        <dbReference type="ChEBI" id="CHEBI:15378"/>
        <dbReference type="ChEBI" id="CHEBI:57856"/>
        <dbReference type="ChEBI" id="CHEBI:59789"/>
        <dbReference type="ChEBI" id="CHEBI:156461"/>
        <dbReference type="ChEBI" id="CHEBI:172880"/>
    </reaction>
    <physiologicalReaction direction="left-to-right" evidence="4">
        <dbReference type="Rhea" id="RHEA:78476"/>
    </physiologicalReaction>
</comment>
<comment type="similarity">
    <text evidence="2">Belongs to the methyltransferase superfamily. Trimethylguanosine synthase family.</text>
</comment>
<evidence type="ECO:0000256" key="5">
    <source>
        <dbReference type="ARBA" id="ARBA00048763"/>
    </source>
</evidence>
<dbReference type="CDD" id="cd02440">
    <property type="entry name" value="AdoMet_MTases"/>
    <property type="match status" value="1"/>
</dbReference>
<name>A0AAU9IQX1_9CILI</name>
<dbReference type="EMBL" id="CAJZBQ010000019">
    <property type="protein sequence ID" value="CAG9317961.1"/>
    <property type="molecule type" value="Genomic_DNA"/>
</dbReference>
<keyword evidence="10" id="KW-1185">Reference proteome</keyword>
<feature type="region of interest" description="Disordered" evidence="8">
    <location>
        <begin position="1"/>
        <end position="23"/>
    </location>
</feature>
<reference evidence="9" key="1">
    <citation type="submission" date="2021-09" db="EMBL/GenBank/DDBJ databases">
        <authorList>
            <consortium name="AG Swart"/>
            <person name="Singh M."/>
            <person name="Singh A."/>
            <person name="Seah K."/>
            <person name="Emmerich C."/>
        </authorList>
    </citation>
    <scope>NUCLEOTIDE SEQUENCE</scope>
    <source>
        <strain evidence="9">ATCC30299</strain>
    </source>
</reference>
<evidence type="ECO:0000313" key="9">
    <source>
        <dbReference type="EMBL" id="CAG9317961.1"/>
    </source>
</evidence>
<dbReference type="GO" id="GO:0071164">
    <property type="term" value="F:RNA cap trimethylguanosine synthase activity"/>
    <property type="evidence" value="ECO:0007669"/>
    <property type="project" value="TreeGrafter"/>
</dbReference>
<comment type="catalytic activity">
    <reaction evidence="6">
        <text>a 5'-end (N(7)-methyl 5'-triphosphoguanosine)-ribonucleoside in snRNA + S-adenosyl-L-methionine = a 5'-end (N(2),N(7)-dimethyl 5'-triphosphoguanosine)-ribonucleoside in snRNA + S-adenosyl-L-homocysteine + H(+)</text>
        <dbReference type="Rhea" id="RHEA:78471"/>
        <dbReference type="Rhea" id="RHEA-COMP:19085"/>
        <dbReference type="Rhea" id="RHEA-COMP:19087"/>
        <dbReference type="ChEBI" id="CHEBI:15378"/>
        <dbReference type="ChEBI" id="CHEBI:57856"/>
        <dbReference type="ChEBI" id="CHEBI:59789"/>
        <dbReference type="ChEBI" id="CHEBI:156461"/>
        <dbReference type="ChEBI" id="CHEBI:172880"/>
    </reaction>
    <physiologicalReaction direction="left-to-right" evidence="6">
        <dbReference type="Rhea" id="RHEA:78472"/>
    </physiologicalReaction>
</comment>
<dbReference type="PANTHER" id="PTHR14741">
    <property type="entry name" value="S-ADENOSYLMETHIONINE-DEPENDENT METHYLTRANSFERASE RELATED"/>
    <property type="match status" value="1"/>
</dbReference>
<evidence type="ECO:0000256" key="2">
    <source>
        <dbReference type="ARBA" id="ARBA00025783"/>
    </source>
</evidence>
<dbReference type="InterPro" id="IPR019012">
    <property type="entry name" value="RNA_cap_Gua-N2-MeTrfase"/>
</dbReference>
<gene>
    <name evidence="9" type="ORF">BSTOLATCC_MIC20266</name>
</gene>